<keyword evidence="5" id="KW-0325">Glycoprotein</keyword>
<dbReference type="InterPro" id="IPR044174">
    <property type="entry name" value="BC10-like"/>
</dbReference>
<dbReference type="GO" id="GO:0016020">
    <property type="term" value="C:membrane"/>
    <property type="evidence" value="ECO:0007669"/>
    <property type="project" value="UniProtKB-SubCell"/>
</dbReference>
<dbReference type="STRING" id="109376.A0A0D3A2N1"/>
<keyword evidence="4 6" id="KW-0472">Membrane</keyword>
<dbReference type="Proteomes" id="UP000032141">
    <property type="component" value="Chromosome C1"/>
</dbReference>
<keyword evidence="2" id="KW-0328">Glycosyltransferase</keyword>
<dbReference type="Pfam" id="PF02485">
    <property type="entry name" value="Branch"/>
    <property type="match status" value="1"/>
</dbReference>
<dbReference type="InterPro" id="IPR003406">
    <property type="entry name" value="Glyco_trans_14"/>
</dbReference>
<evidence type="ECO:0000256" key="5">
    <source>
        <dbReference type="ARBA" id="ARBA00023180"/>
    </source>
</evidence>
<evidence type="ECO:0000256" key="2">
    <source>
        <dbReference type="ARBA" id="ARBA00022676"/>
    </source>
</evidence>
<name>A0A0D3A2N1_BRAOL</name>
<dbReference type="PANTHER" id="PTHR31042">
    <property type="entry name" value="CORE-2/I-BRANCHING BETA-1,6-N-ACETYLGLUCOSAMINYLTRANSFERASE FAMILY PROTEIN-RELATED"/>
    <property type="match status" value="1"/>
</dbReference>
<evidence type="ECO:0000313" key="8">
    <source>
        <dbReference type="Proteomes" id="UP000032141"/>
    </source>
</evidence>
<dbReference type="Gramene" id="Bo1g010560.1">
    <property type="protein sequence ID" value="Bo1g010560.1"/>
    <property type="gene ID" value="Bo1g010560"/>
</dbReference>
<feature type="transmembrane region" description="Helical" evidence="6">
    <location>
        <begin position="20"/>
        <end position="38"/>
    </location>
</feature>
<accession>A0A0D3A2N1</accession>
<evidence type="ECO:0000256" key="6">
    <source>
        <dbReference type="SAM" id="Phobius"/>
    </source>
</evidence>
<organism evidence="7 8">
    <name type="scientific">Brassica oleracea var. oleracea</name>
    <dbReference type="NCBI Taxonomy" id="109376"/>
    <lineage>
        <taxon>Eukaryota</taxon>
        <taxon>Viridiplantae</taxon>
        <taxon>Streptophyta</taxon>
        <taxon>Embryophyta</taxon>
        <taxon>Tracheophyta</taxon>
        <taxon>Spermatophyta</taxon>
        <taxon>Magnoliopsida</taxon>
        <taxon>eudicotyledons</taxon>
        <taxon>Gunneridae</taxon>
        <taxon>Pentapetalae</taxon>
        <taxon>rosids</taxon>
        <taxon>malvids</taxon>
        <taxon>Brassicales</taxon>
        <taxon>Brassicaceae</taxon>
        <taxon>Brassiceae</taxon>
        <taxon>Brassica</taxon>
    </lineage>
</organism>
<evidence type="ECO:0000256" key="4">
    <source>
        <dbReference type="ARBA" id="ARBA00023136"/>
    </source>
</evidence>
<reference evidence="7" key="2">
    <citation type="submission" date="2015-03" db="UniProtKB">
        <authorList>
            <consortium name="EnsemblPlants"/>
        </authorList>
    </citation>
    <scope>IDENTIFICATION</scope>
</reference>
<sequence length="402" mass="46198">MKVAAGFNSPTRDMLSPTLFPLFCVLFLCFPVAVIFTVQREITAATSPEFGFHSRNLHASTPVVRFRQQIPKDDEQLLRLASRVNPNQPSPGSIRKLAFMYLTTAPLPFAPLWETFFNGSSKELYNVYVHADPTREYDPPFSGVFENRVIHSKPSERNTPTLASAARRLIAHALLDDPQNYMFALFSPSCVPIRSFDFTYKTLVSSRKSFIELLKDEPLQFERWAARGPIAMLPEVRFDDFRIGSQFWVLKRRHALVVARDRRIWEKFNKTCLWEGSCFPEENYFPTLLNTTSVPEKNLTFRNRGSMKDPRGCVPATLTHVDWTINEEGHPRMYEREEVVHELIERLRNTRPRYGEDGINGSDWTIGRSDPFLFARKFSPEALELLMGMARTVLFNDSACGA</sequence>
<keyword evidence="8" id="KW-1185">Reference proteome</keyword>
<dbReference type="GO" id="GO:0016757">
    <property type="term" value="F:glycosyltransferase activity"/>
    <property type="evidence" value="ECO:0007669"/>
    <property type="project" value="UniProtKB-KW"/>
</dbReference>
<evidence type="ECO:0008006" key="9">
    <source>
        <dbReference type="Google" id="ProtNLM"/>
    </source>
</evidence>
<dbReference type="OMA" id="DWTINEE"/>
<protein>
    <recommendedName>
        <fullName evidence="9">Core-2/I-branching beta-1,6-N-acetylglucosaminyltransferase family protein</fullName>
    </recommendedName>
</protein>
<dbReference type="eggNOG" id="ENOG502QVBI">
    <property type="taxonomic scope" value="Eukaryota"/>
</dbReference>
<dbReference type="PANTHER" id="PTHR31042:SF60">
    <property type="entry name" value="CORE-2_I-BRANCHING BETA-1,6-N-ACETYLGLUCOSAMINYLTRANSFERASE FAMILY PROTEIN"/>
    <property type="match status" value="1"/>
</dbReference>
<dbReference type="HOGENOM" id="CLU_035559_0_1_1"/>
<keyword evidence="3" id="KW-0808">Transferase</keyword>
<dbReference type="AlphaFoldDB" id="A0A0D3A2N1"/>
<dbReference type="EnsemblPlants" id="Bo1g010560.1">
    <property type="protein sequence ID" value="Bo1g010560.1"/>
    <property type="gene ID" value="Bo1g010560"/>
</dbReference>
<reference evidence="7 8" key="1">
    <citation type="journal article" date="2014" name="Genome Biol.">
        <title>Transcriptome and methylome profiling reveals relics of genome dominance in the mesopolyploid Brassica oleracea.</title>
        <authorList>
            <person name="Parkin I.A."/>
            <person name="Koh C."/>
            <person name="Tang H."/>
            <person name="Robinson S.J."/>
            <person name="Kagale S."/>
            <person name="Clarke W.E."/>
            <person name="Town C.D."/>
            <person name="Nixon J."/>
            <person name="Krishnakumar V."/>
            <person name="Bidwell S.L."/>
            <person name="Denoeud F."/>
            <person name="Belcram H."/>
            <person name="Links M.G."/>
            <person name="Just J."/>
            <person name="Clarke C."/>
            <person name="Bender T."/>
            <person name="Huebert T."/>
            <person name="Mason A.S."/>
            <person name="Pires J.C."/>
            <person name="Barker G."/>
            <person name="Moore J."/>
            <person name="Walley P.G."/>
            <person name="Manoli S."/>
            <person name="Batley J."/>
            <person name="Edwards D."/>
            <person name="Nelson M.N."/>
            <person name="Wang X."/>
            <person name="Paterson A.H."/>
            <person name="King G."/>
            <person name="Bancroft I."/>
            <person name="Chalhoub B."/>
            <person name="Sharpe A.G."/>
        </authorList>
    </citation>
    <scope>NUCLEOTIDE SEQUENCE</scope>
    <source>
        <strain evidence="7 8">cv. TO1000</strain>
    </source>
</reference>
<proteinExistence type="predicted"/>
<keyword evidence="6" id="KW-1133">Transmembrane helix</keyword>
<evidence type="ECO:0000313" key="7">
    <source>
        <dbReference type="EnsemblPlants" id="Bo1g010560.1"/>
    </source>
</evidence>
<evidence type="ECO:0000256" key="1">
    <source>
        <dbReference type="ARBA" id="ARBA00004606"/>
    </source>
</evidence>
<comment type="subcellular location">
    <subcellularLocation>
        <location evidence="1">Membrane</location>
        <topology evidence="1">Single-pass type II membrane protein</topology>
    </subcellularLocation>
</comment>
<evidence type="ECO:0000256" key="3">
    <source>
        <dbReference type="ARBA" id="ARBA00022679"/>
    </source>
</evidence>
<keyword evidence="6" id="KW-0812">Transmembrane</keyword>